<dbReference type="GO" id="GO:0004852">
    <property type="term" value="F:uroporphyrinogen-III synthase activity"/>
    <property type="evidence" value="ECO:0007669"/>
    <property type="project" value="InterPro"/>
</dbReference>
<dbReference type="InterPro" id="IPR003754">
    <property type="entry name" value="4pyrrol_synth_uPrphyn_synth"/>
</dbReference>
<dbReference type="KEGG" id="sclo:SCLO_1002220"/>
<organism evidence="2 3">
    <name type="scientific">Sphingobium cloacae</name>
    <dbReference type="NCBI Taxonomy" id="120107"/>
    <lineage>
        <taxon>Bacteria</taxon>
        <taxon>Pseudomonadati</taxon>
        <taxon>Pseudomonadota</taxon>
        <taxon>Alphaproteobacteria</taxon>
        <taxon>Sphingomonadales</taxon>
        <taxon>Sphingomonadaceae</taxon>
        <taxon>Sphingobium</taxon>
    </lineage>
</organism>
<reference evidence="2 3" key="1">
    <citation type="submission" date="2016-10" db="EMBL/GenBank/DDBJ databases">
        <title>Complete Genome Sequence of the Nonylphenol-Degrading Bacterium Sphingobium cloacae JCM 10874T.</title>
        <authorList>
            <person name="Ootsuka M."/>
            <person name="Nishizawa T."/>
            <person name="Ohta H."/>
        </authorList>
    </citation>
    <scope>NUCLEOTIDE SEQUENCE [LARGE SCALE GENOMIC DNA]</scope>
    <source>
        <strain evidence="2 3">JCM 10874</strain>
    </source>
</reference>
<dbReference type="Pfam" id="PF02602">
    <property type="entry name" value="HEM4"/>
    <property type="match status" value="1"/>
</dbReference>
<evidence type="ECO:0000313" key="3">
    <source>
        <dbReference type="Proteomes" id="UP000218272"/>
    </source>
</evidence>
<dbReference type="OrthoDB" id="7424801at2"/>
<dbReference type="SUPFAM" id="SSF69618">
    <property type="entry name" value="HemD-like"/>
    <property type="match status" value="1"/>
</dbReference>
<dbReference type="InterPro" id="IPR036108">
    <property type="entry name" value="4pyrrol_syn_uPrphyn_synt_sf"/>
</dbReference>
<feature type="domain" description="Tetrapyrrole biosynthesis uroporphyrinogen III synthase" evidence="1">
    <location>
        <begin position="18"/>
        <end position="225"/>
    </location>
</feature>
<evidence type="ECO:0000313" key="2">
    <source>
        <dbReference type="EMBL" id="BAV63262.1"/>
    </source>
</evidence>
<accession>A0A1E1EYH7</accession>
<dbReference type="Proteomes" id="UP000218272">
    <property type="component" value="Chromosome SCLO_1"/>
</dbReference>
<dbReference type="RefSeq" id="WP_066516573.1">
    <property type="nucleotide sequence ID" value="NZ_AP017655.1"/>
</dbReference>
<dbReference type="CDD" id="cd06578">
    <property type="entry name" value="HemD"/>
    <property type="match status" value="1"/>
</dbReference>
<dbReference type="GO" id="GO:0033014">
    <property type="term" value="P:tetrapyrrole biosynthetic process"/>
    <property type="evidence" value="ECO:0007669"/>
    <property type="project" value="InterPro"/>
</dbReference>
<keyword evidence="3" id="KW-1185">Reference proteome</keyword>
<name>A0A1E1EYH7_9SPHN</name>
<gene>
    <name evidence="2" type="ORF">SCLO_1002220</name>
</gene>
<sequence>MTFAVWVTRTDPFNRLTARHLRAAGYEALTEPVLRVVPAARPVAYAVPDALVFTSLNGIRLHRFLPGLAGLPIFTVGDRSARFACTRGYRHVFSAGGVVEDLRRTVRETMWPGADILHVGAADSAGALTEALCEDGFRARQLHSYHIVEAEPRDLEWIAGQLGEIGSILVHSPRAGRHIAGWLMQQAADWGGEIVCISPAAAESFVSFARAKIKVAPRPDEISLLAPLLRAARRSK</sequence>
<proteinExistence type="predicted"/>
<dbReference type="EMBL" id="AP017655">
    <property type="protein sequence ID" value="BAV63262.1"/>
    <property type="molecule type" value="Genomic_DNA"/>
</dbReference>
<dbReference type="AlphaFoldDB" id="A0A1E1EYH7"/>
<evidence type="ECO:0000259" key="1">
    <source>
        <dbReference type="Pfam" id="PF02602"/>
    </source>
</evidence>
<protein>
    <recommendedName>
        <fullName evidence="1">Tetrapyrrole biosynthesis uroporphyrinogen III synthase domain-containing protein</fullName>
    </recommendedName>
</protein>
<dbReference type="Gene3D" id="3.40.50.10090">
    <property type="match status" value="2"/>
</dbReference>